<evidence type="ECO:0000256" key="2">
    <source>
        <dbReference type="ARBA" id="ARBA00022598"/>
    </source>
</evidence>
<keyword evidence="3 8" id="KW-0547">Nucleotide-binding</keyword>
<dbReference type="FunFam" id="3.40.50.880:FF:000047">
    <property type="entry name" value="GMP synthase [glutamine-hydrolyzing] subunit A"/>
    <property type="match status" value="1"/>
</dbReference>
<feature type="active site" evidence="8">
    <location>
        <position position="162"/>
    </location>
</feature>
<dbReference type="SUPFAM" id="SSF52317">
    <property type="entry name" value="Class I glutamine amidotransferase-like"/>
    <property type="match status" value="1"/>
</dbReference>
<evidence type="ECO:0000259" key="9">
    <source>
        <dbReference type="Pfam" id="PF00117"/>
    </source>
</evidence>
<evidence type="ECO:0000313" key="11">
    <source>
        <dbReference type="EMBL" id="PWL08513.1"/>
    </source>
</evidence>
<feature type="domain" description="Glutamine amidotransferase" evidence="9">
    <location>
        <begin position="3"/>
        <end position="178"/>
    </location>
</feature>
<keyword evidence="12" id="KW-1185">Reference proteome</keyword>
<feature type="active site" evidence="8">
    <location>
        <position position="164"/>
    </location>
</feature>
<protein>
    <recommendedName>
        <fullName evidence="8">GMP synthase [glutamine-hydrolyzing] subunit A</fullName>
        <ecNumber evidence="8">6.3.5.2</ecNumber>
    </recommendedName>
    <alternativeName>
        <fullName evidence="8">Glutamine amidotransferase</fullName>
    </alternativeName>
</protein>
<dbReference type="HAMAP" id="MF_01510">
    <property type="entry name" value="GMP_synthase_A"/>
    <property type="match status" value="1"/>
</dbReference>
<sequence>MIVIINNFGQYNHRISRTLTYLGIENSLIANTTSFNEIMDLKPDGIILGGGPSIENIGNCKQIIEDADVPILGICLGHQIIAEVFGGKTKSAELESYAQIEINILKSEGLFDDMGQKIKVWASHKDEVVTLPDNFDILADSSMCSIEAMKHQNKPIYGIQFHPEVQHTPQGGELFENFNRICEEYKKE</sequence>
<dbReference type="PROSITE" id="PS51273">
    <property type="entry name" value="GATASE_TYPE_1"/>
    <property type="match status" value="1"/>
</dbReference>
<comment type="caution">
    <text evidence="10">The sequence shown here is derived from an EMBL/GenBank/DDBJ whole genome shotgun (WGS) entry which is preliminary data.</text>
</comment>
<evidence type="ECO:0000313" key="10">
    <source>
        <dbReference type="EMBL" id="PAV07204.1"/>
    </source>
</evidence>
<keyword evidence="6 8" id="KW-0067">ATP-binding</keyword>
<proteinExistence type="inferred from homology"/>
<organism evidence="10 12">
    <name type="scientific">Methanosphaera cuniculi</name>
    <dbReference type="NCBI Taxonomy" id="1077256"/>
    <lineage>
        <taxon>Archaea</taxon>
        <taxon>Methanobacteriati</taxon>
        <taxon>Methanobacteriota</taxon>
        <taxon>Methanomada group</taxon>
        <taxon>Methanobacteria</taxon>
        <taxon>Methanobacteriales</taxon>
        <taxon>Methanobacteriaceae</taxon>
        <taxon>Methanosphaera</taxon>
    </lineage>
</organism>
<dbReference type="EMBL" id="LWMS01000014">
    <property type="protein sequence ID" value="PWL08513.1"/>
    <property type="molecule type" value="Genomic_DNA"/>
</dbReference>
<evidence type="ECO:0000256" key="5">
    <source>
        <dbReference type="ARBA" id="ARBA00022755"/>
    </source>
</evidence>
<keyword evidence="5 8" id="KW-0658">Purine biosynthesis</keyword>
<name>A0A2A2HD91_9EURY</name>
<evidence type="ECO:0000256" key="6">
    <source>
        <dbReference type="ARBA" id="ARBA00022840"/>
    </source>
</evidence>
<evidence type="ECO:0000256" key="1">
    <source>
        <dbReference type="ARBA" id="ARBA00002332"/>
    </source>
</evidence>
<dbReference type="InterPro" id="IPR029062">
    <property type="entry name" value="Class_I_gatase-like"/>
</dbReference>
<gene>
    <name evidence="11" type="primary">guaA_2</name>
    <name evidence="8" type="synonym">guaAA</name>
    <name evidence="10" type="ORF">ASJ82_05905</name>
    <name evidence="11" type="ORF">MSCUN_05920</name>
</gene>
<keyword evidence="2 8" id="KW-0436">Ligase</keyword>
<accession>A0A2A2HD91</accession>
<evidence type="ECO:0000256" key="3">
    <source>
        <dbReference type="ARBA" id="ARBA00022741"/>
    </source>
</evidence>
<comment type="function">
    <text evidence="1 8">Catalyzes the synthesis of GMP from XMP.</text>
</comment>
<dbReference type="PANTHER" id="PTHR11922:SF2">
    <property type="entry name" value="GMP SYNTHASE [GLUTAMINE-HYDROLYZING]"/>
    <property type="match status" value="1"/>
</dbReference>
<dbReference type="PRINTS" id="PR00097">
    <property type="entry name" value="ANTSNTHASEII"/>
</dbReference>
<dbReference type="EMBL" id="LMVN01000021">
    <property type="protein sequence ID" value="PAV07204.1"/>
    <property type="molecule type" value="Genomic_DNA"/>
</dbReference>
<dbReference type="Proteomes" id="UP000217528">
    <property type="component" value="Unassembled WGS sequence"/>
</dbReference>
<evidence type="ECO:0000256" key="4">
    <source>
        <dbReference type="ARBA" id="ARBA00022749"/>
    </source>
</evidence>
<comment type="pathway">
    <text evidence="8">Purine metabolism; GMP biosynthesis; GMP from XMP (L-Gln route): step 1/1.</text>
</comment>
<evidence type="ECO:0000256" key="8">
    <source>
        <dbReference type="HAMAP-Rule" id="MF_01510"/>
    </source>
</evidence>
<dbReference type="EC" id="6.3.5.2" evidence="8"/>
<feature type="active site" description="Nucleophile" evidence="8">
    <location>
        <position position="75"/>
    </location>
</feature>
<evidence type="ECO:0000313" key="12">
    <source>
        <dbReference type="Proteomes" id="UP000217528"/>
    </source>
</evidence>
<dbReference type="InterPro" id="IPR004739">
    <property type="entry name" value="GMP_synth_GATase"/>
</dbReference>
<dbReference type="GO" id="GO:0005524">
    <property type="term" value="F:ATP binding"/>
    <property type="evidence" value="ECO:0007669"/>
    <property type="project" value="UniProtKB-KW"/>
</dbReference>
<comment type="catalytic activity">
    <reaction evidence="8">
        <text>XMP + L-glutamine + ATP + H2O = GMP + L-glutamate + AMP + diphosphate + 2 H(+)</text>
        <dbReference type="Rhea" id="RHEA:11680"/>
        <dbReference type="ChEBI" id="CHEBI:15377"/>
        <dbReference type="ChEBI" id="CHEBI:15378"/>
        <dbReference type="ChEBI" id="CHEBI:29985"/>
        <dbReference type="ChEBI" id="CHEBI:30616"/>
        <dbReference type="ChEBI" id="CHEBI:33019"/>
        <dbReference type="ChEBI" id="CHEBI:57464"/>
        <dbReference type="ChEBI" id="CHEBI:58115"/>
        <dbReference type="ChEBI" id="CHEBI:58359"/>
        <dbReference type="ChEBI" id="CHEBI:456215"/>
        <dbReference type="EC" id="6.3.5.2"/>
    </reaction>
</comment>
<reference evidence="11 13" key="1">
    <citation type="submission" date="2016-04" db="EMBL/GenBank/DDBJ databases">
        <title>Genome sequence of Methanosphaera cuniculi DSM 4103.</title>
        <authorList>
            <person name="Poehlein A."/>
            <person name="Seedorf H."/>
            <person name="Daniel R."/>
        </authorList>
    </citation>
    <scope>NUCLEOTIDE SEQUENCE [LARGE SCALE GENOMIC DNA]</scope>
    <source>
        <strain evidence="11 13">DSM 4103</strain>
    </source>
</reference>
<dbReference type="Gene3D" id="3.40.50.880">
    <property type="match status" value="1"/>
</dbReference>
<keyword evidence="7 8" id="KW-0315">Glutamine amidotransferase</keyword>
<dbReference type="OrthoDB" id="10772at2157"/>
<evidence type="ECO:0000313" key="13">
    <source>
        <dbReference type="Proteomes" id="UP000246004"/>
    </source>
</evidence>
<dbReference type="GO" id="GO:0005829">
    <property type="term" value="C:cytosol"/>
    <property type="evidence" value="ECO:0007669"/>
    <property type="project" value="TreeGrafter"/>
</dbReference>
<dbReference type="CDD" id="cd01742">
    <property type="entry name" value="GATase1_GMP_Synthase"/>
    <property type="match status" value="1"/>
</dbReference>
<evidence type="ECO:0000256" key="7">
    <source>
        <dbReference type="ARBA" id="ARBA00022962"/>
    </source>
</evidence>
<comment type="subunit">
    <text evidence="8">Heterodimer composed of a glutamine amidotransferase subunit (A) and a GMP-binding subunit (B).</text>
</comment>
<dbReference type="UniPathway" id="UPA00189">
    <property type="reaction ID" value="UER00296"/>
</dbReference>
<dbReference type="InterPro" id="IPR017926">
    <property type="entry name" value="GATASE"/>
</dbReference>
<dbReference type="PRINTS" id="PR00096">
    <property type="entry name" value="GATASE"/>
</dbReference>
<dbReference type="NCBIfam" id="TIGR00888">
    <property type="entry name" value="guaA_Nterm"/>
    <property type="match status" value="1"/>
</dbReference>
<dbReference type="InterPro" id="IPR023686">
    <property type="entry name" value="GMP_synthase_A"/>
</dbReference>
<dbReference type="RefSeq" id="WP_095608871.1">
    <property type="nucleotide sequence ID" value="NZ_CAUHCB010000010.1"/>
</dbReference>
<dbReference type="AlphaFoldDB" id="A0A2A2HD91"/>
<reference evidence="10 12" key="2">
    <citation type="journal article" date="2017" name="BMC Genomics">
        <title>Genomic analysis of methanogenic archaea reveals a shift towards energy conservation.</title>
        <authorList>
            <person name="Gilmore S.P."/>
            <person name="Henske J.K."/>
            <person name="Sexton J.A."/>
            <person name="Solomon K.V."/>
            <person name="Seppala S."/>
            <person name="Yoo J.I."/>
            <person name="Huyett L.M."/>
            <person name="Pressman A."/>
            <person name="Cogan J.Z."/>
            <person name="Kivenson V."/>
            <person name="Peng X."/>
            <person name="Tan Y."/>
            <person name="Valentine D.L."/>
            <person name="O'Malley M.A."/>
        </authorList>
    </citation>
    <scope>NUCLEOTIDE SEQUENCE [LARGE SCALE GENOMIC DNA]</scope>
    <source>
        <strain evidence="10 12">1R-7</strain>
    </source>
</reference>
<dbReference type="PANTHER" id="PTHR11922">
    <property type="entry name" value="GMP SYNTHASE-RELATED"/>
    <property type="match status" value="1"/>
</dbReference>
<keyword evidence="4 8" id="KW-0332">GMP biosynthesis</keyword>
<dbReference type="NCBIfam" id="NF001975">
    <property type="entry name" value="PRK00758.1"/>
    <property type="match status" value="1"/>
</dbReference>
<dbReference type="Proteomes" id="UP000246004">
    <property type="component" value="Unassembled WGS sequence"/>
</dbReference>
<dbReference type="Pfam" id="PF00117">
    <property type="entry name" value="GATase"/>
    <property type="match status" value="1"/>
</dbReference>
<dbReference type="GO" id="GO:0003921">
    <property type="term" value="F:GMP synthase activity"/>
    <property type="evidence" value="ECO:0007669"/>
    <property type="project" value="TreeGrafter"/>
</dbReference>